<dbReference type="EMBL" id="JBFTWV010000574">
    <property type="protein sequence ID" value="KAL2779876.1"/>
    <property type="molecule type" value="Genomic_DNA"/>
</dbReference>
<evidence type="ECO:0000313" key="2">
    <source>
        <dbReference type="EMBL" id="KAL2779876.1"/>
    </source>
</evidence>
<protein>
    <submittedName>
        <fullName evidence="2">Uncharacterized protein</fullName>
    </submittedName>
</protein>
<accession>A0ABR4FGD4</accession>
<evidence type="ECO:0000256" key="1">
    <source>
        <dbReference type="SAM" id="MobiDB-lite"/>
    </source>
</evidence>
<dbReference type="Proteomes" id="UP001610563">
    <property type="component" value="Unassembled WGS sequence"/>
</dbReference>
<reference evidence="2 3" key="1">
    <citation type="submission" date="2024-07" db="EMBL/GenBank/DDBJ databases">
        <title>Section-level genome sequencing and comparative genomics of Aspergillus sections Usti and Cavernicolus.</title>
        <authorList>
            <consortium name="Lawrence Berkeley National Laboratory"/>
            <person name="Nybo J.L."/>
            <person name="Vesth T.C."/>
            <person name="Theobald S."/>
            <person name="Frisvad J.C."/>
            <person name="Larsen T.O."/>
            <person name="Kjaerboelling I."/>
            <person name="Rothschild-Mancinelli K."/>
            <person name="Lyhne E.K."/>
            <person name="Kogle M.E."/>
            <person name="Barry K."/>
            <person name="Clum A."/>
            <person name="Na H."/>
            <person name="Ledsgaard L."/>
            <person name="Lin J."/>
            <person name="Lipzen A."/>
            <person name="Kuo A."/>
            <person name="Riley R."/>
            <person name="Mondo S."/>
            <person name="Labutti K."/>
            <person name="Haridas S."/>
            <person name="Pangalinan J."/>
            <person name="Salamov A.A."/>
            <person name="Simmons B.A."/>
            <person name="Magnuson J.K."/>
            <person name="Chen J."/>
            <person name="Drula E."/>
            <person name="Henrissat B."/>
            <person name="Wiebenga A."/>
            <person name="Lubbers R.J."/>
            <person name="Gomes A.C."/>
            <person name="Makela M.R."/>
            <person name="Stajich J."/>
            <person name="Grigoriev I.V."/>
            <person name="Mortensen U.H."/>
            <person name="De Vries R.P."/>
            <person name="Baker S.E."/>
            <person name="Andersen M.R."/>
        </authorList>
    </citation>
    <scope>NUCLEOTIDE SEQUENCE [LARGE SCALE GENOMIC DNA]</scope>
    <source>
        <strain evidence="2 3">CBS 209.92</strain>
    </source>
</reference>
<gene>
    <name evidence="2" type="ORF">BJX66DRAFT_345999</name>
</gene>
<proteinExistence type="predicted"/>
<evidence type="ECO:0000313" key="3">
    <source>
        <dbReference type="Proteomes" id="UP001610563"/>
    </source>
</evidence>
<feature type="compositionally biased region" description="Low complexity" evidence="1">
    <location>
        <begin position="1"/>
        <end position="16"/>
    </location>
</feature>
<keyword evidence="3" id="KW-1185">Reference proteome</keyword>
<organism evidence="2 3">
    <name type="scientific">Aspergillus keveii</name>
    <dbReference type="NCBI Taxonomy" id="714993"/>
    <lineage>
        <taxon>Eukaryota</taxon>
        <taxon>Fungi</taxon>
        <taxon>Dikarya</taxon>
        <taxon>Ascomycota</taxon>
        <taxon>Pezizomycotina</taxon>
        <taxon>Eurotiomycetes</taxon>
        <taxon>Eurotiomycetidae</taxon>
        <taxon>Eurotiales</taxon>
        <taxon>Aspergillaceae</taxon>
        <taxon>Aspergillus</taxon>
        <taxon>Aspergillus subgen. Nidulantes</taxon>
    </lineage>
</organism>
<comment type="caution">
    <text evidence="2">The sequence shown here is derived from an EMBL/GenBank/DDBJ whole genome shotgun (WGS) entry which is preliminary data.</text>
</comment>
<feature type="region of interest" description="Disordered" evidence="1">
    <location>
        <begin position="1"/>
        <end position="20"/>
    </location>
</feature>
<sequence>MITPGAATAPGANNPNVRFGPVATKPEGWVGAWYNPQASPKRLTDEERTSLRQQGRCWACRGSGHRSAHEVCPKQSSRPKQLNEITAETIAENLEQAENV</sequence>
<name>A0ABR4FGD4_9EURO</name>